<dbReference type="GO" id="GO:0005886">
    <property type="term" value="C:plasma membrane"/>
    <property type="evidence" value="ECO:0007669"/>
    <property type="project" value="UniProtKB-SubCell"/>
</dbReference>
<keyword evidence="9 11" id="KW-1133">Transmembrane helix</keyword>
<dbReference type="InterPro" id="IPR052162">
    <property type="entry name" value="Sensor_kinase/Photoreceptor"/>
</dbReference>
<dbReference type="InterPro" id="IPR036097">
    <property type="entry name" value="HisK_dim/P_sf"/>
</dbReference>
<dbReference type="PROSITE" id="PS50109">
    <property type="entry name" value="HIS_KIN"/>
    <property type="match status" value="1"/>
</dbReference>
<keyword evidence="10" id="KW-0175">Coiled coil</keyword>
<dbReference type="EMBL" id="CP032050">
    <property type="protein sequence ID" value="AYN68700.1"/>
    <property type="molecule type" value="Genomic_DNA"/>
</dbReference>
<evidence type="ECO:0000256" key="9">
    <source>
        <dbReference type="ARBA" id="ARBA00022989"/>
    </source>
</evidence>
<dbReference type="AlphaFoldDB" id="A0A3G2L8X1"/>
<evidence type="ECO:0000256" key="3">
    <source>
        <dbReference type="ARBA" id="ARBA00012438"/>
    </source>
</evidence>
<keyword evidence="7 11" id="KW-0812">Transmembrane</keyword>
<accession>A0A3G2L8X1</accession>
<dbReference type="GO" id="GO:0000155">
    <property type="term" value="F:phosphorelay sensor kinase activity"/>
    <property type="evidence" value="ECO:0007669"/>
    <property type="project" value="InterPro"/>
</dbReference>
<feature type="transmembrane region" description="Helical" evidence="11">
    <location>
        <begin position="6"/>
        <end position="24"/>
    </location>
</feature>
<evidence type="ECO:0000256" key="7">
    <source>
        <dbReference type="ARBA" id="ARBA00022692"/>
    </source>
</evidence>
<dbReference type="InterPro" id="IPR048760">
    <property type="entry name" value="VP0354-like_sensor_dom"/>
</dbReference>
<sequence>MWKKFLGNFLLLYIPLLVLSLLMLTSQKRERIVELSKQEALDAANKSFFISDVCHYLVHNSNYWTSILYPQKFNPQSTHKEFIRPYLEVLNSLGFYDQFRILDNNGNEVLRYQSYQGGILESAPLQSKIDREYVQKGLTLKKGNVFLSRINLNREYGEIERPYKPVLRSVGPIYDSLGNKLGLVVINFRMADILNTLTTPSTEGNTYIVDSNLDVISSNTSKFELPNEVKEFENLEEDKTRINVQGLLPFKDTTFLSDGAIWSLRKVDLENGKLRSSRIYNEPDNISTATDWAIVEEIPSTAIQAGMWQVYQNFIVLHLFSILAVAGISYGYLKYQKEKLFLVEELKQKNDSLLEGQKKLQKINKQVKQTNDRLKVRNEQLEQFNYLISHNLRAPVTSMSVIVDMLKNKKYEGHIKDLLPKLNTIADSIVNLTEDIRHYVTILDQNEIDIKGIDLIELIENVRKEFPDSINDDSGFRIIYQLEEWKVVNFSRFYLKSIIHNFISNAIKYRRKDVSSFLLFKSKVEDGRKVLYVEDNGIGVDTDRHKDDMFKLYKRFHRDVSGKGMGLFLVKTQLEALDASISLKSSVGKGTVFKIIF</sequence>
<keyword evidence="4" id="KW-1003">Cell membrane</keyword>
<keyword evidence="5" id="KW-0597">Phosphoprotein</keyword>
<dbReference type="SUPFAM" id="SSF55874">
    <property type="entry name" value="ATPase domain of HSP90 chaperone/DNA topoisomerase II/histidine kinase"/>
    <property type="match status" value="1"/>
</dbReference>
<comment type="catalytic activity">
    <reaction evidence="1">
        <text>ATP + protein L-histidine = ADP + protein N-phospho-L-histidine.</text>
        <dbReference type="EC" id="2.7.13.3"/>
    </reaction>
</comment>
<organism evidence="13 14">
    <name type="scientific">Euzebyella marina</name>
    <dbReference type="NCBI Taxonomy" id="1761453"/>
    <lineage>
        <taxon>Bacteria</taxon>
        <taxon>Pseudomonadati</taxon>
        <taxon>Bacteroidota</taxon>
        <taxon>Flavobacteriia</taxon>
        <taxon>Flavobacteriales</taxon>
        <taxon>Flavobacteriaceae</taxon>
        <taxon>Euzebyella</taxon>
    </lineage>
</organism>
<feature type="domain" description="Histidine kinase" evidence="12">
    <location>
        <begin position="387"/>
        <end position="597"/>
    </location>
</feature>
<feature type="transmembrane region" description="Helical" evidence="11">
    <location>
        <begin position="314"/>
        <end position="333"/>
    </location>
</feature>
<dbReference type="SUPFAM" id="SSF47384">
    <property type="entry name" value="Homodimeric domain of signal transducing histidine kinase"/>
    <property type="match status" value="1"/>
</dbReference>
<evidence type="ECO:0000313" key="14">
    <source>
        <dbReference type="Proteomes" id="UP000276309"/>
    </source>
</evidence>
<evidence type="ECO:0000256" key="2">
    <source>
        <dbReference type="ARBA" id="ARBA00004651"/>
    </source>
</evidence>
<evidence type="ECO:0000256" key="6">
    <source>
        <dbReference type="ARBA" id="ARBA00022679"/>
    </source>
</evidence>
<dbReference type="SUPFAM" id="SSF103190">
    <property type="entry name" value="Sensory domain-like"/>
    <property type="match status" value="1"/>
</dbReference>
<dbReference type="PANTHER" id="PTHR43304:SF1">
    <property type="entry name" value="PAC DOMAIN-CONTAINING PROTEIN"/>
    <property type="match status" value="1"/>
</dbReference>
<keyword evidence="11" id="KW-0472">Membrane</keyword>
<dbReference type="InterPro" id="IPR005467">
    <property type="entry name" value="His_kinase_dom"/>
</dbReference>
<dbReference type="SMART" id="SM00387">
    <property type="entry name" value="HATPase_c"/>
    <property type="match status" value="1"/>
</dbReference>
<keyword evidence="14" id="KW-1185">Reference proteome</keyword>
<dbReference type="Pfam" id="PF02518">
    <property type="entry name" value="HATPase_c"/>
    <property type="match status" value="1"/>
</dbReference>
<evidence type="ECO:0000256" key="1">
    <source>
        <dbReference type="ARBA" id="ARBA00000085"/>
    </source>
</evidence>
<evidence type="ECO:0000256" key="4">
    <source>
        <dbReference type="ARBA" id="ARBA00022475"/>
    </source>
</evidence>
<dbReference type="InterPro" id="IPR029151">
    <property type="entry name" value="Sensor-like_sf"/>
</dbReference>
<keyword evidence="6" id="KW-0808">Transferase</keyword>
<evidence type="ECO:0000313" key="13">
    <source>
        <dbReference type="EMBL" id="AYN68700.1"/>
    </source>
</evidence>
<dbReference type="Pfam" id="PF21623">
    <property type="entry name" value="HK_sensor_dom_bact"/>
    <property type="match status" value="1"/>
</dbReference>
<dbReference type="OrthoDB" id="9804645at2"/>
<dbReference type="PRINTS" id="PR00344">
    <property type="entry name" value="BCTRLSENSOR"/>
</dbReference>
<evidence type="ECO:0000259" key="12">
    <source>
        <dbReference type="PROSITE" id="PS50109"/>
    </source>
</evidence>
<dbReference type="EC" id="2.7.13.3" evidence="3"/>
<keyword evidence="8 13" id="KW-0418">Kinase</keyword>
<dbReference type="InterPro" id="IPR003661">
    <property type="entry name" value="HisK_dim/P_dom"/>
</dbReference>
<evidence type="ECO:0000256" key="8">
    <source>
        <dbReference type="ARBA" id="ARBA00022777"/>
    </source>
</evidence>
<reference evidence="13 14" key="1">
    <citation type="submission" date="2018-08" db="EMBL/GenBank/DDBJ databases">
        <title>The reduced genetic potential of extracellular carbohydrate catabolism in Euzebyella marina RN62, a Flavobacteriia bacterium isolated from the hadal water.</title>
        <authorList>
            <person name="Xue C."/>
        </authorList>
    </citation>
    <scope>NUCLEOTIDE SEQUENCE [LARGE SCALE GENOMIC DNA]</scope>
    <source>
        <strain evidence="13 14">RN62</strain>
    </source>
</reference>
<dbReference type="InterPro" id="IPR036890">
    <property type="entry name" value="HATPase_C_sf"/>
</dbReference>
<dbReference type="Gene3D" id="1.10.287.130">
    <property type="match status" value="1"/>
</dbReference>
<proteinExistence type="predicted"/>
<gene>
    <name evidence="13" type="ORF">D1013_15605</name>
</gene>
<dbReference type="InterPro" id="IPR004358">
    <property type="entry name" value="Sig_transdc_His_kin-like_C"/>
</dbReference>
<comment type="subcellular location">
    <subcellularLocation>
        <location evidence="2">Cell membrane</location>
        <topology evidence="2">Multi-pass membrane protein</topology>
    </subcellularLocation>
</comment>
<protein>
    <recommendedName>
        <fullName evidence="3">histidine kinase</fullName>
        <ecNumber evidence="3">2.7.13.3</ecNumber>
    </recommendedName>
</protein>
<dbReference type="PANTHER" id="PTHR43304">
    <property type="entry name" value="PHYTOCHROME-LIKE PROTEIN CPH1"/>
    <property type="match status" value="1"/>
</dbReference>
<evidence type="ECO:0000256" key="11">
    <source>
        <dbReference type="SAM" id="Phobius"/>
    </source>
</evidence>
<dbReference type="Gene3D" id="3.30.565.10">
    <property type="entry name" value="Histidine kinase-like ATPase, C-terminal domain"/>
    <property type="match status" value="1"/>
</dbReference>
<dbReference type="Gene3D" id="3.30.450.20">
    <property type="entry name" value="PAS domain"/>
    <property type="match status" value="1"/>
</dbReference>
<dbReference type="CDD" id="cd00082">
    <property type="entry name" value="HisKA"/>
    <property type="match status" value="1"/>
</dbReference>
<feature type="coiled-coil region" evidence="10">
    <location>
        <begin position="343"/>
        <end position="384"/>
    </location>
</feature>
<evidence type="ECO:0000256" key="10">
    <source>
        <dbReference type="SAM" id="Coils"/>
    </source>
</evidence>
<evidence type="ECO:0000256" key="5">
    <source>
        <dbReference type="ARBA" id="ARBA00022553"/>
    </source>
</evidence>
<name>A0A3G2L8X1_9FLAO</name>
<dbReference type="KEGG" id="emar:D1013_15605"/>
<dbReference type="RefSeq" id="WP_121849712.1">
    <property type="nucleotide sequence ID" value="NZ_CP032050.1"/>
</dbReference>
<dbReference type="InterPro" id="IPR003594">
    <property type="entry name" value="HATPase_dom"/>
</dbReference>
<dbReference type="Proteomes" id="UP000276309">
    <property type="component" value="Chromosome"/>
</dbReference>